<dbReference type="InterPro" id="IPR051531">
    <property type="entry name" value="N-acetyltransferase"/>
</dbReference>
<sequence length="264" mass="30524">MDRSAAVFRFMGRRRPTRGARNIRFDGIAGIVLLLTARRRGRRNGEECMARSVFRFLSRQSDTVALESETHLLRLPRFADYRQWYPLRSESRRFLEPWEPTWRNDELTESSFRARVVRNEQEFASGQALPLFLFLKAEQQLLGGLTIGYIRRGASQCCMVGYWMGERHAGCGHMLSALKLAIPYIFGELQLHRIEAACIPDNERSIRLLEKAGFQREGYLREYLKINGEWRDHVMYSLLAGDRVQPRIQAAPESGLLDPQTTGN</sequence>
<proteinExistence type="inferred from homology"/>
<evidence type="ECO:0000313" key="5">
    <source>
        <dbReference type="EMBL" id="MBB3975892.1"/>
    </source>
</evidence>
<evidence type="ECO:0000259" key="4">
    <source>
        <dbReference type="PROSITE" id="PS51186"/>
    </source>
</evidence>
<dbReference type="GO" id="GO:0008999">
    <property type="term" value="F:protein-N-terminal-alanine acetyltransferase activity"/>
    <property type="evidence" value="ECO:0007669"/>
    <property type="project" value="UniProtKB-EC"/>
</dbReference>
<evidence type="ECO:0000256" key="2">
    <source>
        <dbReference type="ARBA" id="ARBA00023315"/>
    </source>
</evidence>
<evidence type="ECO:0000256" key="1">
    <source>
        <dbReference type="ARBA" id="ARBA00022679"/>
    </source>
</evidence>
<dbReference type="AlphaFoldDB" id="A0A7W6D4F7"/>
<keyword evidence="2 5" id="KW-0012">Acyltransferase</keyword>
<dbReference type="InterPro" id="IPR000182">
    <property type="entry name" value="GNAT_dom"/>
</dbReference>
<protein>
    <submittedName>
        <fullName evidence="5">Ribosomal-protein-alanine N-acetyltransferase</fullName>
        <ecNumber evidence="5">2.3.1.267</ecNumber>
    </submittedName>
</protein>
<dbReference type="EMBL" id="JACIEE010000002">
    <property type="protein sequence ID" value="MBB3975892.1"/>
    <property type="molecule type" value="Genomic_DNA"/>
</dbReference>
<reference evidence="5 6" key="1">
    <citation type="submission" date="2020-08" db="EMBL/GenBank/DDBJ databases">
        <title>Genomic Encyclopedia of Type Strains, Phase IV (KMG-IV): sequencing the most valuable type-strain genomes for metagenomic binning, comparative biology and taxonomic classification.</title>
        <authorList>
            <person name="Goeker M."/>
        </authorList>
    </citation>
    <scope>NUCLEOTIDE SEQUENCE [LARGE SCALE GENOMIC DNA]</scope>
    <source>
        <strain evidence="5 6">DSM 100211</strain>
    </source>
</reference>
<comment type="similarity">
    <text evidence="3">Belongs to the acetyltransferase family. RimJ subfamily.</text>
</comment>
<dbReference type="GO" id="GO:0005737">
    <property type="term" value="C:cytoplasm"/>
    <property type="evidence" value="ECO:0007669"/>
    <property type="project" value="TreeGrafter"/>
</dbReference>
<dbReference type="PANTHER" id="PTHR43792:SF8">
    <property type="entry name" value="[RIBOSOMAL PROTEIN US5]-ALANINE N-ACETYLTRANSFERASE"/>
    <property type="match status" value="1"/>
</dbReference>
<dbReference type="PANTHER" id="PTHR43792">
    <property type="entry name" value="GNAT FAMILY, PUTATIVE (AFU_ORTHOLOGUE AFUA_3G00765)-RELATED-RELATED"/>
    <property type="match status" value="1"/>
</dbReference>
<dbReference type="Gene3D" id="3.40.630.30">
    <property type="match status" value="1"/>
</dbReference>
<evidence type="ECO:0000256" key="3">
    <source>
        <dbReference type="ARBA" id="ARBA00038502"/>
    </source>
</evidence>
<keyword evidence="6" id="KW-1185">Reference proteome</keyword>
<dbReference type="SUPFAM" id="SSF55729">
    <property type="entry name" value="Acyl-CoA N-acyltransferases (Nat)"/>
    <property type="match status" value="1"/>
</dbReference>
<feature type="domain" description="N-acetyltransferase" evidence="4">
    <location>
        <begin position="70"/>
        <end position="241"/>
    </location>
</feature>
<organism evidence="5 6">
    <name type="scientific">Mycoplana azooxidifex</name>
    <dbReference type="NCBI Taxonomy" id="1636188"/>
    <lineage>
        <taxon>Bacteria</taxon>
        <taxon>Pseudomonadati</taxon>
        <taxon>Pseudomonadota</taxon>
        <taxon>Alphaproteobacteria</taxon>
        <taxon>Hyphomicrobiales</taxon>
        <taxon>Rhizobiaceae</taxon>
        <taxon>Mycoplana</taxon>
    </lineage>
</organism>
<comment type="caution">
    <text evidence="5">The sequence shown here is derived from an EMBL/GenBank/DDBJ whole genome shotgun (WGS) entry which is preliminary data.</text>
</comment>
<gene>
    <name evidence="5" type="ORF">GGQ64_001079</name>
</gene>
<dbReference type="EC" id="2.3.1.267" evidence="5"/>
<dbReference type="Pfam" id="PF13302">
    <property type="entry name" value="Acetyltransf_3"/>
    <property type="match status" value="1"/>
</dbReference>
<dbReference type="InterPro" id="IPR016181">
    <property type="entry name" value="Acyl_CoA_acyltransferase"/>
</dbReference>
<accession>A0A7W6D4F7</accession>
<keyword evidence="1 5" id="KW-0808">Transferase</keyword>
<dbReference type="Proteomes" id="UP000574761">
    <property type="component" value="Unassembled WGS sequence"/>
</dbReference>
<dbReference type="PROSITE" id="PS51186">
    <property type="entry name" value="GNAT"/>
    <property type="match status" value="1"/>
</dbReference>
<evidence type="ECO:0000313" key="6">
    <source>
        <dbReference type="Proteomes" id="UP000574761"/>
    </source>
</evidence>
<name>A0A7W6D4F7_9HYPH</name>